<dbReference type="AlphaFoldDB" id="A0A3P9BVM2"/>
<keyword evidence="1" id="KW-0732">Signal</keyword>
<keyword evidence="3" id="KW-1185">Reference proteome</keyword>
<organism evidence="2 3">
    <name type="scientific">Maylandia zebra</name>
    <name type="common">zebra mbuna</name>
    <dbReference type="NCBI Taxonomy" id="106582"/>
    <lineage>
        <taxon>Eukaryota</taxon>
        <taxon>Metazoa</taxon>
        <taxon>Chordata</taxon>
        <taxon>Craniata</taxon>
        <taxon>Vertebrata</taxon>
        <taxon>Euteleostomi</taxon>
        <taxon>Actinopterygii</taxon>
        <taxon>Neopterygii</taxon>
        <taxon>Teleostei</taxon>
        <taxon>Neoteleostei</taxon>
        <taxon>Acanthomorphata</taxon>
        <taxon>Ovalentaria</taxon>
        <taxon>Cichlomorphae</taxon>
        <taxon>Cichliformes</taxon>
        <taxon>Cichlidae</taxon>
        <taxon>African cichlids</taxon>
        <taxon>Pseudocrenilabrinae</taxon>
        <taxon>Haplochromini</taxon>
        <taxon>Maylandia</taxon>
        <taxon>Maylandia zebra complex</taxon>
    </lineage>
</organism>
<dbReference type="Ensembl" id="ENSMZET00005014385.1">
    <property type="protein sequence ID" value="ENSMZEP00005013914.1"/>
    <property type="gene ID" value="ENSMZEG00005007861.1"/>
</dbReference>
<reference evidence="2 3" key="1">
    <citation type="journal article" date="2014" name="Nature">
        <title>The genomic substrate for adaptive radiation in African cichlid fish.</title>
        <authorList>
            <person name="Brawand D."/>
            <person name="Wagner C.E."/>
            <person name="Li Y.I."/>
            <person name="Malinsky M."/>
            <person name="Keller I."/>
            <person name="Fan S."/>
            <person name="Simakov O."/>
            <person name="Ng A.Y."/>
            <person name="Lim Z.W."/>
            <person name="Bezault E."/>
            <person name="Turner-Maier J."/>
            <person name="Johnson J."/>
            <person name="Alcazar R."/>
            <person name="Noh H.J."/>
            <person name="Russell P."/>
            <person name="Aken B."/>
            <person name="Alfoldi J."/>
            <person name="Amemiya C."/>
            <person name="Azzouzi N."/>
            <person name="Baroiller J.F."/>
            <person name="Barloy-Hubler F."/>
            <person name="Berlin A."/>
            <person name="Bloomquist R."/>
            <person name="Carleton K.L."/>
            <person name="Conte M.A."/>
            <person name="D'Cotta H."/>
            <person name="Eshel O."/>
            <person name="Gaffney L."/>
            <person name="Galibert F."/>
            <person name="Gante H.F."/>
            <person name="Gnerre S."/>
            <person name="Greuter L."/>
            <person name="Guyon R."/>
            <person name="Haddad N.S."/>
            <person name="Haerty W."/>
            <person name="Harris R.M."/>
            <person name="Hofmann H.A."/>
            <person name="Hourlier T."/>
            <person name="Hulata G."/>
            <person name="Jaffe D.B."/>
            <person name="Lara M."/>
            <person name="Lee A.P."/>
            <person name="MacCallum I."/>
            <person name="Mwaiko S."/>
            <person name="Nikaido M."/>
            <person name="Nishihara H."/>
            <person name="Ozouf-Costaz C."/>
            <person name="Penman D.J."/>
            <person name="Przybylski D."/>
            <person name="Rakotomanga M."/>
            <person name="Renn S.C.P."/>
            <person name="Ribeiro F.J."/>
            <person name="Ron M."/>
            <person name="Salzburger W."/>
            <person name="Sanchez-Pulido L."/>
            <person name="Santos M.E."/>
            <person name="Searle S."/>
            <person name="Sharpe T."/>
            <person name="Swofford R."/>
            <person name="Tan F.J."/>
            <person name="Williams L."/>
            <person name="Young S."/>
            <person name="Yin S."/>
            <person name="Okada N."/>
            <person name="Kocher T.D."/>
            <person name="Miska E.A."/>
            <person name="Lander E.S."/>
            <person name="Venkatesh B."/>
            <person name="Fernald R.D."/>
            <person name="Meyer A."/>
            <person name="Ponting C.P."/>
            <person name="Streelman J.T."/>
            <person name="Lindblad-Toh K."/>
            <person name="Seehausen O."/>
            <person name="Di Palma F."/>
        </authorList>
    </citation>
    <scope>NUCLEOTIDE SEQUENCE</scope>
</reference>
<protein>
    <submittedName>
        <fullName evidence="2">Uncharacterized protein</fullName>
    </submittedName>
</protein>
<sequence length="102" mass="11311">MKTLTAAVTVAIVVTIMCILRSSAVPVVEEQLLVELMNTDNPAAEPEEISVNSWKKIFILKKGRCTKSNKHILPLDCTLNSPFKHWHLSTSADLAESKSYTN</sequence>
<feature type="signal peptide" evidence="1">
    <location>
        <begin position="1"/>
        <end position="24"/>
    </location>
</feature>
<evidence type="ECO:0000313" key="3">
    <source>
        <dbReference type="Proteomes" id="UP000265160"/>
    </source>
</evidence>
<feature type="chain" id="PRO_5018315186" evidence="1">
    <location>
        <begin position="25"/>
        <end position="102"/>
    </location>
</feature>
<reference evidence="2" key="3">
    <citation type="submission" date="2025-09" db="UniProtKB">
        <authorList>
            <consortium name="Ensembl"/>
        </authorList>
    </citation>
    <scope>IDENTIFICATION</scope>
</reference>
<name>A0A3P9BVM2_9CICH</name>
<evidence type="ECO:0000313" key="2">
    <source>
        <dbReference type="Ensembl" id="ENSMZEP00005013914.1"/>
    </source>
</evidence>
<dbReference type="GeneTree" id="ENSGT01120000273350"/>
<reference evidence="2" key="2">
    <citation type="submission" date="2025-08" db="UniProtKB">
        <authorList>
            <consortium name="Ensembl"/>
        </authorList>
    </citation>
    <scope>IDENTIFICATION</scope>
</reference>
<accession>A0A3P9BVM2</accession>
<dbReference type="Proteomes" id="UP000265160">
    <property type="component" value="LG11"/>
</dbReference>
<proteinExistence type="predicted"/>
<evidence type="ECO:0000256" key="1">
    <source>
        <dbReference type="SAM" id="SignalP"/>
    </source>
</evidence>